<dbReference type="Pfam" id="PF00702">
    <property type="entry name" value="Hydrolase"/>
    <property type="match status" value="1"/>
</dbReference>
<dbReference type="EMBL" id="WHOC01000185">
    <property type="protein sequence ID" value="NOU91215.1"/>
    <property type="molecule type" value="Genomic_DNA"/>
</dbReference>
<dbReference type="SFLD" id="SFLDG01129">
    <property type="entry name" value="C1.5:_HAD__Beta-PGM__Phosphata"/>
    <property type="match status" value="1"/>
</dbReference>
<evidence type="ECO:0000313" key="5">
    <source>
        <dbReference type="EMBL" id="NOU91215.1"/>
    </source>
</evidence>
<dbReference type="SUPFAM" id="SSF56784">
    <property type="entry name" value="HAD-like"/>
    <property type="match status" value="1"/>
</dbReference>
<dbReference type="InterPro" id="IPR006439">
    <property type="entry name" value="HAD-SF_hydro_IA"/>
</dbReference>
<dbReference type="Proteomes" id="UP000658690">
    <property type="component" value="Unassembled WGS sequence"/>
</dbReference>
<dbReference type="PRINTS" id="PR00413">
    <property type="entry name" value="HADHALOGNASE"/>
</dbReference>
<gene>
    <name evidence="5" type="ORF">GC102_36630</name>
</gene>
<dbReference type="PANTHER" id="PTHR46470:SF2">
    <property type="entry name" value="GLYCERALDEHYDE 3-PHOSPHATE PHOSPHATASE"/>
    <property type="match status" value="1"/>
</dbReference>
<name>A0ABX1ZD06_9BACL</name>
<organism evidence="5 6">
    <name type="scientific">Paenibacillus germinis</name>
    <dbReference type="NCBI Taxonomy" id="2654979"/>
    <lineage>
        <taxon>Bacteria</taxon>
        <taxon>Bacillati</taxon>
        <taxon>Bacillota</taxon>
        <taxon>Bacilli</taxon>
        <taxon>Bacillales</taxon>
        <taxon>Paenibacillaceae</taxon>
        <taxon>Paenibacillus</taxon>
    </lineage>
</organism>
<comment type="cofactor">
    <cofactor evidence="1">
        <name>Mg(2+)</name>
        <dbReference type="ChEBI" id="CHEBI:18420"/>
    </cofactor>
</comment>
<dbReference type="InterPro" id="IPR051400">
    <property type="entry name" value="HAD-like_hydrolase"/>
</dbReference>
<proteinExistence type="predicted"/>
<comment type="caution">
    <text evidence="5">The sequence shown here is derived from an EMBL/GenBank/DDBJ whole genome shotgun (WGS) entry which is preliminary data.</text>
</comment>
<keyword evidence="3 5" id="KW-0378">Hydrolase</keyword>
<dbReference type="PANTHER" id="PTHR46470">
    <property type="entry name" value="N-ACYLNEURAMINATE-9-PHOSPHATASE"/>
    <property type="match status" value="1"/>
</dbReference>
<keyword evidence="2" id="KW-0479">Metal-binding</keyword>
<dbReference type="InterPro" id="IPR023198">
    <property type="entry name" value="PGP-like_dom2"/>
</dbReference>
<dbReference type="NCBIfam" id="TIGR01509">
    <property type="entry name" value="HAD-SF-IA-v3"/>
    <property type="match status" value="1"/>
</dbReference>
<dbReference type="InterPro" id="IPR036412">
    <property type="entry name" value="HAD-like_sf"/>
</dbReference>
<dbReference type="Gene3D" id="1.10.150.240">
    <property type="entry name" value="Putative phosphatase, domain 2"/>
    <property type="match status" value="1"/>
</dbReference>
<dbReference type="RefSeq" id="WP_171693920.1">
    <property type="nucleotide sequence ID" value="NZ_WHOC01000185.1"/>
</dbReference>
<dbReference type="SFLD" id="SFLDS00003">
    <property type="entry name" value="Haloacid_Dehalogenase"/>
    <property type="match status" value="1"/>
</dbReference>
<dbReference type="NCBIfam" id="TIGR01549">
    <property type="entry name" value="HAD-SF-IA-v1"/>
    <property type="match status" value="1"/>
</dbReference>
<dbReference type="GO" id="GO:0016787">
    <property type="term" value="F:hydrolase activity"/>
    <property type="evidence" value="ECO:0007669"/>
    <property type="project" value="UniProtKB-KW"/>
</dbReference>
<keyword evidence="6" id="KW-1185">Reference proteome</keyword>
<evidence type="ECO:0000256" key="1">
    <source>
        <dbReference type="ARBA" id="ARBA00001946"/>
    </source>
</evidence>
<sequence length="228" mass="25999">MLEVKAVFFDLFETLISEYENGKRKAPRSTHFVEQLGIESKLFDKEWNKRQEKRMDGTYSDFPSVLSEIFNYLGHEVTDEKINEIHKERVMSKSIPFSSIDNEILEMLDQIRTSGLKICLISNCTPEEVSAWDSCSIAKYFDDVIFSFAVKTAKPNSSIYHLACQRMDVSPSESLFVGDGGSNELEGAARIGMRAYHATWFIPTFKSEKITGFPKLIKPSELLALIRT</sequence>
<reference evidence="5 6" key="1">
    <citation type="submission" date="2019-10" db="EMBL/GenBank/DDBJ databases">
        <title>Description of Paenibacillus choica sp. nov.</title>
        <authorList>
            <person name="Carlier A."/>
            <person name="Qi S."/>
        </authorList>
    </citation>
    <scope>NUCLEOTIDE SEQUENCE [LARGE SCALE GENOMIC DNA]</scope>
    <source>
        <strain evidence="5 6">LMG 31460</strain>
    </source>
</reference>
<evidence type="ECO:0000313" key="6">
    <source>
        <dbReference type="Proteomes" id="UP000658690"/>
    </source>
</evidence>
<dbReference type="InterPro" id="IPR023214">
    <property type="entry name" value="HAD_sf"/>
</dbReference>
<evidence type="ECO:0000256" key="2">
    <source>
        <dbReference type="ARBA" id="ARBA00022723"/>
    </source>
</evidence>
<keyword evidence="4" id="KW-0460">Magnesium</keyword>
<evidence type="ECO:0000256" key="4">
    <source>
        <dbReference type="ARBA" id="ARBA00022842"/>
    </source>
</evidence>
<dbReference type="Gene3D" id="3.40.50.1000">
    <property type="entry name" value="HAD superfamily/HAD-like"/>
    <property type="match status" value="1"/>
</dbReference>
<accession>A0ABX1ZD06</accession>
<protein>
    <submittedName>
        <fullName evidence="5">HAD-IA family hydrolase</fullName>
    </submittedName>
</protein>
<evidence type="ECO:0000256" key="3">
    <source>
        <dbReference type="ARBA" id="ARBA00022801"/>
    </source>
</evidence>